<dbReference type="InParanoid" id="E9GYF2"/>
<name>E9GYF2_DAPPU</name>
<proteinExistence type="predicted"/>
<organism evidence="1 2">
    <name type="scientific">Daphnia pulex</name>
    <name type="common">Water flea</name>
    <dbReference type="NCBI Taxonomy" id="6669"/>
    <lineage>
        <taxon>Eukaryota</taxon>
        <taxon>Metazoa</taxon>
        <taxon>Ecdysozoa</taxon>
        <taxon>Arthropoda</taxon>
        <taxon>Crustacea</taxon>
        <taxon>Branchiopoda</taxon>
        <taxon>Diplostraca</taxon>
        <taxon>Cladocera</taxon>
        <taxon>Anomopoda</taxon>
        <taxon>Daphniidae</taxon>
        <taxon>Daphnia</taxon>
    </lineage>
</organism>
<accession>E9GYF2</accession>
<evidence type="ECO:0000313" key="2">
    <source>
        <dbReference type="Proteomes" id="UP000000305"/>
    </source>
</evidence>
<gene>
    <name evidence="1" type="ORF">DAPPUDRAFT_250375</name>
</gene>
<evidence type="ECO:0000313" key="1">
    <source>
        <dbReference type="EMBL" id="EFX75486.1"/>
    </source>
</evidence>
<sequence>MDTGWVSIQQDWMGIGVSVFDIMTERVYFSGLYFYSEPISFNTQRVTATV</sequence>
<dbReference type="AlphaFoldDB" id="E9GYF2"/>
<dbReference type="Proteomes" id="UP000000305">
    <property type="component" value="Unassembled WGS sequence"/>
</dbReference>
<reference evidence="1 2" key="1">
    <citation type="journal article" date="2011" name="Science">
        <title>The ecoresponsive genome of Daphnia pulex.</title>
        <authorList>
            <person name="Colbourne J.K."/>
            <person name="Pfrender M.E."/>
            <person name="Gilbert D."/>
            <person name="Thomas W.K."/>
            <person name="Tucker A."/>
            <person name="Oakley T.H."/>
            <person name="Tokishita S."/>
            <person name="Aerts A."/>
            <person name="Arnold G.J."/>
            <person name="Basu M.K."/>
            <person name="Bauer D.J."/>
            <person name="Caceres C.E."/>
            <person name="Carmel L."/>
            <person name="Casola C."/>
            <person name="Choi J.H."/>
            <person name="Detter J.C."/>
            <person name="Dong Q."/>
            <person name="Dusheyko S."/>
            <person name="Eads B.D."/>
            <person name="Frohlich T."/>
            <person name="Geiler-Samerotte K.A."/>
            <person name="Gerlach D."/>
            <person name="Hatcher P."/>
            <person name="Jogdeo S."/>
            <person name="Krijgsveld J."/>
            <person name="Kriventseva E.V."/>
            <person name="Kultz D."/>
            <person name="Laforsch C."/>
            <person name="Lindquist E."/>
            <person name="Lopez J."/>
            <person name="Manak J.R."/>
            <person name="Muller J."/>
            <person name="Pangilinan J."/>
            <person name="Patwardhan R.P."/>
            <person name="Pitluck S."/>
            <person name="Pritham E.J."/>
            <person name="Rechtsteiner A."/>
            <person name="Rho M."/>
            <person name="Rogozin I.B."/>
            <person name="Sakarya O."/>
            <person name="Salamov A."/>
            <person name="Schaack S."/>
            <person name="Shapiro H."/>
            <person name="Shiga Y."/>
            <person name="Skalitzky C."/>
            <person name="Smith Z."/>
            <person name="Souvorov A."/>
            <person name="Sung W."/>
            <person name="Tang Z."/>
            <person name="Tsuchiya D."/>
            <person name="Tu H."/>
            <person name="Vos H."/>
            <person name="Wang M."/>
            <person name="Wolf Y.I."/>
            <person name="Yamagata H."/>
            <person name="Yamada T."/>
            <person name="Ye Y."/>
            <person name="Shaw J.R."/>
            <person name="Andrews J."/>
            <person name="Crease T.J."/>
            <person name="Tang H."/>
            <person name="Lucas S.M."/>
            <person name="Robertson H.M."/>
            <person name="Bork P."/>
            <person name="Koonin E.V."/>
            <person name="Zdobnov E.M."/>
            <person name="Grigoriev I.V."/>
            <person name="Lynch M."/>
            <person name="Boore J.L."/>
        </authorList>
    </citation>
    <scope>NUCLEOTIDE SEQUENCE [LARGE SCALE GENOMIC DNA]</scope>
</reference>
<dbReference type="HOGENOM" id="CLU_3126481_0_0_1"/>
<dbReference type="EMBL" id="GL732575">
    <property type="protein sequence ID" value="EFX75486.1"/>
    <property type="molecule type" value="Genomic_DNA"/>
</dbReference>
<dbReference type="KEGG" id="dpx:DAPPUDRAFT_250375"/>
<keyword evidence="2" id="KW-1185">Reference proteome</keyword>
<protein>
    <submittedName>
        <fullName evidence="1">Uncharacterized protein</fullName>
    </submittedName>
</protein>